<accession>A0A4Q9YX50</accession>
<dbReference type="InterPro" id="IPR036249">
    <property type="entry name" value="Thioredoxin-like_sf"/>
</dbReference>
<feature type="domain" description="Thioredoxin-like fold" evidence="5">
    <location>
        <begin position="34"/>
        <end position="121"/>
    </location>
</feature>
<reference evidence="7 8" key="1">
    <citation type="submission" date="2019-02" db="EMBL/GenBank/DDBJ databases">
        <title>Flavobacterium sp. RD-2-33 isolated from forest soil.</title>
        <authorList>
            <person name="Chaudhary D.K."/>
        </authorList>
    </citation>
    <scope>NUCLEOTIDE SEQUENCE [LARGE SCALE GENOMIC DNA]</scope>
    <source>
        <strain evidence="7 8">RD-2-33</strain>
    </source>
</reference>
<dbReference type="AlphaFoldDB" id="A0A4Q9YX50"/>
<dbReference type="GO" id="GO:0007166">
    <property type="term" value="P:cell surface receptor signaling pathway"/>
    <property type="evidence" value="ECO:0007669"/>
    <property type="project" value="TreeGrafter"/>
</dbReference>
<protein>
    <submittedName>
        <fullName evidence="7">DUF4215 domain-containing protein</fullName>
    </submittedName>
</protein>
<evidence type="ECO:0000256" key="1">
    <source>
        <dbReference type="ARBA" id="ARBA00022729"/>
    </source>
</evidence>
<organism evidence="7 8">
    <name type="scientific">Flavobacterium silvisoli</name>
    <dbReference type="NCBI Taxonomy" id="2529433"/>
    <lineage>
        <taxon>Bacteria</taxon>
        <taxon>Pseudomonadati</taxon>
        <taxon>Bacteroidota</taxon>
        <taxon>Flavobacteriia</taxon>
        <taxon>Flavobacteriales</taxon>
        <taxon>Flavobacteriaceae</taxon>
        <taxon>Flavobacterium</taxon>
    </lineage>
</organism>
<dbReference type="OrthoDB" id="2143051at2"/>
<evidence type="ECO:0000313" key="8">
    <source>
        <dbReference type="Proteomes" id="UP000293300"/>
    </source>
</evidence>
<dbReference type="Pfam" id="PF13098">
    <property type="entry name" value="Thioredoxin_2"/>
    <property type="match status" value="1"/>
</dbReference>
<dbReference type="InterPro" id="IPR011936">
    <property type="entry name" value="Myxo_disulph_rpt"/>
</dbReference>
<dbReference type="PANTHER" id="PTHR46130">
    <property type="entry name" value="LAMGL DOMAIN-CONTAINING PROTEIN"/>
    <property type="match status" value="1"/>
</dbReference>
<dbReference type="GO" id="GO:0005615">
    <property type="term" value="C:extracellular space"/>
    <property type="evidence" value="ECO:0007669"/>
    <property type="project" value="TreeGrafter"/>
</dbReference>
<name>A0A4Q9YX50_9FLAO</name>
<dbReference type="InterPro" id="IPR043543">
    <property type="entry name" value="PAPPA/PAPPA2"/>
</dbReference>
<dbReference type="Proteomes" id="UP000293300">
    <property type="component" value="Unassembled WGS sequence"/>
</dbReference>
<dbReference type="Gene3D" id="3.40.30.10">
    <property type="entry name" value="Glutaredoxin"/>
    <property type="match status" value="1"/>
</dbReference>
<dbReference type="GO" id="GO:0006508">
    <property type="term" value="P:proteolysis"/>
    <property type="evidence" value="ECO:0007669"/>
    <property type="project" value="TreeGrafter"/>
</dbReference>
<dbReference type="InterPro" id="IPR026444">
    <property type="entry name" value="Secre_tail"/>
</dbReference>
<dbReference type="Pfam" id="PF13948">
    <property type="entry name" value="DUF4215"/>
    <property type="match status" value="7"/>
</dbReference>
<dbReference type="SUPFAM" id="SSF52833">
    <property type="entry name" value="Thioredoxin-like"/>
    <property type="match status" value="1"/>
</dbReference>
<dbReference type="PANTHER" id="PTHR46130:SF3">
    <property type="entry name" value="CHROMOSOME UNDETERMINED SCAFFOLD_33, WHOLE GENOME SHOTGUN SEQUENCE"/>
    <property type="match status" value="1"/>
</dbReference>
<keyword evidence="2" id="KW-0677">Repeat</keyword>
<keyword evidence="8" id="KW-1185">Reference proteome</keyword>
<feature type="domain" description="Secretion system C-terminal sorting" evidence="6">
    <location>
        <begin position="458"/>
        <end position="529"/>
    </location>
</feature>
<dbReference type="NCBIfam" id="TIGR02232">
    <property type="entry name" value="myxo_disulf_rpt"/>
    <property type="match status" value="8"/>
</dbReference>
<evidence type="ECO:0000313" key="7">
    <source>
        <dbReference type="EMBL" id="TBX68390.1"/>
    </source>
</evidence>
<keyword evidence="1 4" id="KW-0732">Signal</keyword>
<feature type="chain" id="PRO_5020288937" evidence="4">
    <location>
        <begin position="20"/>
        <end position="541"/>
    </location>
</feature>
<comment type="caution">
    <text evidence="7">The sequence shown here is derived from an EMBL/GenBank/DDBJ whole genome shotgun (WGS) entry which is preliminary data.</text>
</comment>
<gene>
    <name evidence="7" type="ORF">EZL74_08750</name>
</gene>
<dbReference type="InterPro" id="IPR012336">
    <property type="entry name" value="Thioredoxin-like_fold"/>
</dbReference>
<dbReference type="Pfam" id="PF18962">
    <property type="entry name" value="Por_Secre_tail"/>
    <property type="match status" value="1"/>
</dbReference>
<evidence type="ECO:0000256" key="3">
    <source>
        <dbReference type="ARBA" id="ARBA00023157"/>
    </source>
</evidence>
<sequence length="541" mass="56530">MKKITLLITFLFFSATLLAQENFLNCIQNSPDKSKATALFFYRPDCPYCEGMKTSIEKDVAFQTLIKQNYNVNLVNIQSIQGKEIAALYKISTVPAILICASNSYDIKQLKGFGSINRLSTFLNLNYKSAGQNHVTQGMSVCGDGIVQNPEQCDDGNMNNGDGCSNTCQTESGYTCTGQSNCIPIVVCGNGIINAGEQCDDGNQVNGDGCSATCTIEAPTSICGDGVVNAGEQCDDGNQVNGDGCSATCTVEAPISICGDGVVNAGEQCDDGNQVNGDGCSATCTIEAPTSICGDGVVNAGEQCDDGNQVNGDGCSATCTVEAPISICGDGVVNAGEQCDDGNQVNGDGCSATCIIEAPTSICGDGVVNAGEQCDDGNQVNGDGCSATCIIEVLRATACGNGDVTAPEQCDDGNLVNGDGCDDTCTIENNWVCTIGPSVCNPDLGTANPSSQFTNLTVFPNPFSKNITTSFYLLHNSIVTFSIIDITGKIVYQTQKQEVNFGQNEINLNIDTTIAAGSYILQIKVSNQEGNSVQYKKLLKQ</sequence>
<proteinExistence type="predicted"/>
<evidence type="ECO:0000256" key="4">
    <source>
        <dbReference type="SAM" id="SignalP"/>
    </source>
</evidence>
<feature type="signal peptide" evidence="4">
    <location>
        <begin position="1"/>
        <end position="19"/>
    </location>
</feature>
<evidence type="ECO:0000259" key="6">
    <source>
        <dbReference type="Pfam" id="PF18962"/>
    </source>
</evidence>
<dbReference type="GO" id="GO:0004222">
    <property type="term" value="F:metalloendopeptidase activity"/>
    <property type="evidence" value="ECO:0007669"/>
    <property type="project" value="TreeGrafter"/>
</dbReference>
<dbReference type="NCBIfam" id="TIGR04183">
    <property type="entry name" value="Por_Secre_tail"/>
    <property type="match status" value="1"/>
</dbReference>
<evidence type="ECO:0000256" key="2">
    <source>
        <dbReference type="ARBA" id="ARBA00022737"/>
    </source>
</evidence>
<keyword evidence="3" id="KW-1015">Disulfide bond</keyword>
<dbReference type="RefSeq" id="WP_131476234.1">
    <property type="nucleotide sequence ID" value="NZ_SJPE01000009.1"/>
</dbReference>
<dbReference type="EMBL" id="SJPE01000009">
    <property type="protein sequence ID" value="TBX68390.1"/>
    <property type="molecule type" value="Genomic_DNA"/>
</dbReference>
<evidence type="ECO:0000259" key="5">
    <source>
        <dbReference type="Pfam" id="PF13098"/>
    </source>
</evidence>